<gene>
    <name evidence="3" type="ORF">BCR42DRAFT_417232</name>
</gene>
<proteinExistence type="predicted"/>
<feature type="region of interest" description="Disordered" evidence="1">
    <location>
        <begin position="396"/>
        <end position="420"/>
    </location>
</feature>
<evidence type="ECO:0000313" key="3">
    <source>
        <dbReference type="EMBL" id="ORZ14583.1"/>
    </source>
</evidence>
<evidence type="ECO:0000313" key="4">
    <source>
        <dbReference type="Proteomes" id="UP000193560"/>
    </source>
</evidence>
<dbReference type="Proteomes" id="UP000193560">
    <property type="component" value="Unassembled WGS sequence"/>
</dbReference>
<feature type="compositionally biased region" description="Basic and acidic residues" evidence="1">
    <location>
        <begin position="346"/>
        <end position="355"/>
    </location>
</feature>
<keyword evidence="2" id="KW-0732">Signal</keyword>
<dbReference type="OrthoDB" id="3176171at2759"/>
<accession>A0A1X2IDL4</accession>
<feature type="signal peptide" evidence="2">
    <location>
        <begin position="1"/>
        <end position="26"/>
    </location>
</feature>
<feature type="region of interest" description="Disordered" evidence="1">
    <location>
        <begin position="230"/>
        <end position="249"/>
    </location>
</feature>
<keyword evidence="4" id="KW-1185">Reference proteome</keyword>
<dbReference type="AlphaFoldDB" id="A0A1X2IDL4"/>
<feature type="region of interest" description="Disordered" evidence="1">
    <location>
        <begin position="191"/>
        <end position="221"/>
    </location>
</feature>
<protein>
    <submittedName>
        <fullName evidence="3">Uncharacterized protein</fullName>
    </submittedName>
</protein>
<dbReference type="EMBL" id="MCGE01000014">
    <property type="protein sequence ID" value="ORZ14583.1"/>
    <property type="molecule type" value="Genomic_DNA"/>
</dbReference>
<evidence type="ECO:0000256" key="1">
    <source>
        <dbReference type="SAM" id="MobiDB-lite"/>
    </source>
</evidence>
<organism evidence="3 4">
    <name type="scientific">Absidia repens</name>
    <dbReference type="NCBI Taxonomy" id="90262"/>
    <lineage>
        <taxon>Eukaryota</taxon>
        <taxon>Fungi</taxon>
        <taxon>Fungi incertae sedis</taxon>
        <taxon>Mucoromycota</taxon>
        <taxon>Mucoromycotina</taxon>
        <taxon>Mucoromycetes</taxon>
        <taxon>Mucorales</taxon>
        <taxon>Cunninghamellaceae</taxon>
        <taxon>Absidia</taxon>
    </lineage>
</organism>
<feature type="chain" id="PRO_5010863890" evidence="2">
    <location>
        <begin position="27"/>
        <end position="420"/>
    </location>
</feature>
<feature type="compositionally biased region" description="Low complexity" evidence="1">
    <location>
        <begin position="203"/>
        <end position="218"/>
    </location>
</feature>
<sequence>MKSSTWCFLFSLVIYLSLMLPHIVSALDILNGSSPTSISSMLSNCSVNPRDHDNEDDIKLLQVPVWDDKPKTRSISHSAKHDISLTWSDSLLDEASDHSHSPSRYWNNALENKNNFDEQKQRHRRLRQSKEQWRRKHQVQADLLVERNFIGQLRQSEDDYAQMRIHYEHQIRSLQNQLIDMQCQRDHALGNTEINDRKRKNNDNNNYNNTTNNGLNTNDCHRRRPHQLHVTRHTRRQPTTLSSLSSSHKSITQQVNEIKLRYEGQIQRLSSKNQEWERKYTQTVHTMTSAHTHAEQIVRRLRSKTNQLQTERKQFEQAMKHDNARLRNQLSKAKQELQQLKNRDTTIQQKRDPHCHPVHRSSKNNHQYTQQINKVPRKATTEDVALKNTLALKRIQQKTTKTVTPETPVQNSAPPPIVRK</sequence>
<comment type="caution">
    <text evidence="3">The sequence shown here is derived from an EMBL/GenBank/DDBJ whole genome shotgun (WGS) entry which is preliminary data.</text>
</comment>
<reference evidence="3 4" key="1">
    <citation type="submission" date="2016-07" db="EMBL/GenBank/DDBJ databases">
        <title>Pervasive Adenine N6-methylation of Active Genes in Fungi.</title>
        <authorList>
            <consortium name="DOE Joint Genome Institute"/>
            <person name="Mondo S.J."/>
            <person name="Dannebaum R.O."/>
            <person name="Kuo R.C."/>
            <person name="Labutti K."/>
            <person name="Haridas S."/>
            <person name="Kuo A."/>
            <person name="Salamov A."/>
            <person name="Ahrendt S.R."/>
            <person name="Lipzen A."/>
            <person name="Sullivan W."/>
            <person name="Andreopoulos W.B."/>
            <person name="Clum A."/>
            <person name="Lindquist E."/>
            <person name="Daum C."/>
            <person name="Ramamoorthy G.K."/>
            <person name="Gryganskyi A."/>
            <person name="Culley D."/>
            <person name="Magnuson J.K."/>
            <person name="James T.Y."/>
            <person name="O'Malley M.A."/>
            <person name="Stajich J.E."/>
            <person name="Spatafora J.W."/>
            <person name="Visel A."/>
            <person name="Grigoriev I.V."/>
        </authorList>
    </citation>
    <scope>NUCLEOTIDE SEQUENCE [LARGE SCALE GENOMIC DNA]</scope>
    <source>
        <strain evidence="3 4">NRRL 1336</strain>
    </source>
</reference>
<evidence type="ECO:0000256" key="2">
    <source>
        <dbReference type="SAM" id="SignalP"/>
    </source>
</evidence>
<feature type="region of interest" description="Disordered" evidence="1">
    <location>
        <begin position="346"/>
        <end position="366"/>
    </location>
</feature>
<feature type="compositionally biased region" description="Low complexity" evidence="1">
    <location>
        <begin position="397"/>
        <end position="409"/>
    </location>
</feature>
<name>A0A1X2IDL4_9FUNG</name>